<sequence length="105" mass="11440">MSAIAALFQSMQSRFNAQAAAGLDAVFQFELTDGDTTHIVIENQTCQVVDGEHDDPTVTLIMDSDTLQQVMTGELDGMQAFMTGRIRADGNIMLATKLNNLFPLD</sequence>
<reference evidence="2 3" key="1">
    <citation type="submission" date="2018-02" db="EMBL/GenBank/DDBJ databases">
        <title>novel marine gammaproteobacteria from coastal saline agro ecosystem.</title>
        <authorList>
            <person name="Krishnan R."/>
            <person name="Ramesh Kumar N."/>
        </authorList>
    </citation>
    <scope>NUCLEOTIDE SEQUENCE [LARGE SCALE GENOMIC DNA]</scope>
    <source>
        <strain evidence="2 3">228</strain>
    </source>
</reference>
<dbReference type="OrthoDB" id="9809312at2"/>
<evidence type="ECO:0000313" key="3">
    <source>
        <dbReference type="Proteomes" id="UP000238196"/>
    </source>
</evidence>
<comment type="caution">
    <text evidence="2">The sequence shown here is derived from an EMBL/GenBank/DDBJ whole genome shotgun (WGS) entry which is preliminary data.</text>
</comment>
<name>A0A2S5KQ45_9PROT</name>
<dbReference type="InterPro" id="IPR036527">
    <property type="entry name" value="SCP2_sterol-bd_dom_sf"/>
</dbReference>
<accession>A0A2S5KQ45</accession>
<proteinExistence type="predicted"/>
<evidence type="ECO:0000313" key="2">
    <source>
        <dbReference type="EMBL" id="PPC76957.1"/>
    </source>
</evidence>
<organism evidence="2 3">
    <name type="scientific">Proteobacteria bacterium 228</name>
    <dbReference type="NCBI Taxonomy" id="2083153"/>
    <lineage>
        <taxon>Bacteria</taxon>
        <taxon>Pseudomonadati</taxon>
        <taxon>Pseudomonadota</taxon>
    </lineage>
</organism>
<dbReference type="EMBL" id="PRLP01000037">
    <property type="protein sequence ID" value="PPC76957.1"/>
    <property type="molecule type" value="Genomic_DNA"/>
</dbReference>
<dbReference type="PANTHER" id="PTHR10094">
    <property type="entry name" value="STEROL CARRIER PROTEIN 2 SCP-2 FAMILY PROTEIN"/>
    <property type="match status" value="1"/>
</dbReference>
<dbReference type="AlphaFoldDB" id="A0A2S5KQ45"/>
<dbReference type="Pfam" id="PF02036">
    <property type="entry name" value="SCP2"/>
    <property type="match status" value="1"/>
</dbReference>
<evidence type="ECO:0000259" key="1">
    <source>
        <dbReference type="Pfam" id="PF02036"/>
    </source>
</evidence>
<dbReference type="Proteomes" id="UP000238196">
    <property type="component" value="Unassembled WGS sequence"/>
</dbReference>
<feature type="domain" description="SCP2" evidence="1">
    <location>
        <begin position="14"/>
        <end position="102"/>
    </location>
</feature>
<dbReference type="InterPro" id="IPR003033">
    <property type="entry name" value="SCP2_sterol-bd_dom"/>
</dbReference>
<dbReference type="PANTHER" id="PTHR10094:SF25">
    <property type="entry name" value="SCP2 STEROL-BINDING DOMAIN-CONTAINING PROTEIN 1"/>
    <property type="match status" value="1"/>
</dbReference>
<gene>
    <name evidence="2" type="ORF">C4K68_12860</name>
</gene>
<dbReference type="GO" id="GO:0005829">
    <property type="term" value="C:cytosol"/>
    <property type="evidence" value="ECO:0007669"/>
    <property type="project" value="TreeGrafter"/>
</dbReference>
<dbReference type="SUPFAM" id="SSF55718">
    <property type="entry name" value="SCP-like"/>
    <property type="match status" value="1"/>
</dbReference>
<protein>
    <submittedName>
        <fullName evidence="2">SCP-2 family sterol carrier protein</fullName>
    </submittedName>
</protein>
<dbReference type="Gene3D" id="3.30.1050.10">
    <property type="entry name" value="SCP2 sterol-binding domain"/>
    <property type="match status" value="1"/>
</dbReference>